<feature type="region of interest" description="Disordered" evidence="1">
    <location>
        <begin position="15"/>
        <end position="54"/>
    </location>
</feature>
<evidence type="ECO:0000313" key="2">
    <source>
        <dbReference type="EMBL" id="KWS03424.1"/>
    </source>
</evidence>
<dbReference type="Proteomes" id="UP000023435">
    <property type="component" value="Unassembled WGS sequence"/>
</dbReference>
<reference evidence="2 3" key="1">
    <citation type="journal article" date="2014" name="Genome Announc.">
        <title>Draft Genome Sequence of Lysobacter capsici AZ78, a Bacterium Antagonistic to Plant-Pathogenic Oomycetes.</title>
        <authorList>
            <person name="Puopolo G."/>
            <person name="Sonego P."/>
            <person name="Engelen K."/>
            <person name="Pertot I."/>
        </authorList>
    </citation>
    <scope>NUCLEOTIDE SEQUENCE [LARGE SCALE GENOMIC DNA]</scope>
    <source>
        <strain evidence="2 3">AZ78</strain>
    </source>
</reference>
<protein>
    <submittedName>
        <fullName evidence="2">Uncharacterized protein</fullName>
    </submittedName>
</protein>
<evidence type="ECO:0000313" key="3">
    <source>
        <dbReference type="Proteomes" id="UP000023435"/>
    </source>
</evidence>
<accession>A0A108U6G9</accession>
<name>A0A108U6G9_9GAMM</name>
<dbReference type="EMBL" id="JAJA02000001">
    <property type="protein sequence ID" value="KWS03424.1"/>
    <property type="molecule type" value="Genomic_DNA"/>
</dbReference>
<gene>
    <name evidence="2" type="ORF">AZ78_0971</name>
</gene>
<comment type="caution">
    <text evidence="2">The sequence shown here is derived from an EMBL/GenBank/DDBJ whole genome shotgun (WGS) entry which is preliminary data.</text>
</comment>
<proteinExistence type="predicted"/>
<dbReference type="AlphaFoldDB" id="A0A108U6G9"/>
<organism evidence="2 3">
    <name type="scientific">Lysobacter capsici AZ78</name>
    <dbReference type="NCBI Taxonomy" id="1444315"/>
    <lineage>
        <taxon>Bacteria</taxon>
        <taxon>Pseudomonadati</taxon>
        <taxon>Pseudomonadota</taxon>
        <taxon>Gammaproteobacteria</taxon>
        <taxon>Lysobacterales</taxon>
        <taxon>Lysobacteraceae</taxon>
        <taxon>Lysobacter</taxon>
    </lineage>
</organism>
<evidence type="ECO:0000256" key="1">
    <source>
        <dbReference type="SAM" id="MobiDB-lite"/>
    </source>
</evidence>
<keyword evidence="3" id="KW-1185">Reference proteome</keyword>
<sequence length="54" mass="5918">MRGLRVLDLHRFQSFSPAGGGRGDCRNAGVKGEPVDRSRDWGFGIGDSEKQGRQ</sequence>